<dbReference type="InterPro" id="IPR018393">
    <property type="entry name" value="NADHpl_OxRdtase_5_subgr"/>
</dbReference>
<sequence>MDLIWLVLALPLLGSLINGLLGRHLPKRLIGWVACGSVGLAFLISLRILFDLLALSPNQRVPPQTLFDWISVSGLSTQISLLVDPLSTLMILVVTGVGFLIHVYSVGYMSHDSDYSRYFSWLNLFTFSMLVLVLADNFLLLFVGWELVGLCSYLLIGFWFTRPSAAAAAKKAFIVNRIGDFGFLIGLFLLFATFGTLDYLKIFEAAAVPHALPELTATVITLLLFAGAVGKSAQIPLYVWLPDAMEGPTPVSALIHAATMVTAGVYMVARSHDLYMLAPFSMNIVAAVGAVTALMAASIALVNNDIKRVLAYSTVSQLGYMFLAAGVGAFSAGMFHLTSHAFMKALLFLAAGSVMHALGGEETDMRKMGGLRKVIPWTWGVFLIGALAMSGIFPLVGFFSKDLILEEAFSNDYVALWLIGLFTALLTAFYMLRAYFLTFHGKPRYDEKAVHPHESPAVMLWPLRGLAALTIIGGILWISWMGFTPLNEFLSPVFAGVAEGGREHTAALSEGALIAISLLVALAGIGIAWLVYIRGFQPGEALRKTFRPFYTLLEGKYYVDELYYSVIVQPGRLLSQFLATVFDLRLLDGLVNGVGALIDRAGGALRRVESGYIRNYAAWVLLGTLGILIYWLMR</sequence>
<feature type="transmembrane region" description="Helical" evidence="6">
    <location>
        <begin position="341"/>
        <end position="358"/>
    </location>
</feature>
<feature type="transmembrane region" description="Helical" evidence="6">
    <location>
        <begin position="512"/>
        <end position="533"/>
    </location>
</feature>
<dbReference type="GO" id="GO:0003954">
    <property type="term" value="F:NADH dehydrogenase activity"/>
    <property type="evidence" value="ECO:0007669"/>
    <property type="project" value="TreeGrafter"/>
</dbReference>
<dbReference type="GO" id="GO:0012505">
    <property type="term" value="C:endomembrane system"/>
    <property type="evidence" value="ECO:0007669"/>
    <property type="project" value="UniProtKB-SubCell"/>
</dbReference>
<proteinExistence type="predicted"/>
<feature type="domain" description="NADH:quinone oxidoreductase/Mrp antiporter transmembrane" evidence="7">
    <location>
        <begin position="135"/>
        <end position="427"/>
    </location>
</feature>
<dbReference type="EMBL" id="MFGX01000121">
    <property type="protein sequence ID" value="OGF53045.1"/>
    <property type="molecule type" value="Genomic_DNA"/>
</dbReference>
<protein>
    <submittedName>
        <fullName evidence="9">NADH-quinone oxidoreductase subunit L</fullName>
    </submittedName>
</protein>
<dbReference type="AlphaFoldDB" id="A0A1F5UPI5"/>
<evidence type="ECO:0000313" key="10">
    <source>
        <dbReference type="Proteomes" id="UP000179157"/>
    </source>
</evidence>
<comment type="subcellular location">
    <subcellularLocation>
        <location evidence="1">Endomembrane system</location>
        <topology evidence="1">Multi-pass membrane protein</topology>
    </subcellularLocation>
    <subcellularLocation>
        <location evidence="5">Membrane</location>
        <topology evidence="5">Multi-pass membrane protein</topology>
    </subcellularLocation>
</comment>
<dbReference type="Pfam" id="PF00662">
    <property type="entry name" value="Proton_antipo_N"/>
    <property type="match status" value="1"/>
</dbReference>
<dbReference type="InterPro" id="IPR001750">
    <property type="entry name" value="ND/Mrp_TM"/>
</dbReference>
<reference evidence="9 10" key="1">
    <citation type="journal article" date="2016" name="Nat. Commun.">
        <title>Thousands of microbial genomes shed light on interconnected biogeochemical processes in an aquifer system.</title>
        <authorList>
            <person name="Anantharaman K."/>
            <person name="Brown C.T."/>
            <person name="Hug L.A."/>
            <person name="Sharon I."/>
            <person name="Castelle C.J."/>
            <person name="Probst A.J."/>
            <person name="Thomas B.C."/>
            <person name="Singh A."/>
            <person name="Wilkins M.J."/>
            <person name="Karaoz U."/>
            <person name="Brodie E.L."/>
            <person name="Williams K.H."/>
            <person name="Hubbard S.S."/>
            <person name="Banfield J.F."/>
        </authorList>
    </citation>
    <scope>NUCLEOTIDE SEQUENCE [LARGE SCALE GENOMIC DNA]</scope>
    <source>
        <strain evidence="10">RBG_16_55_9</strain>
    </source>
</reference>
<evidence type="ECO:0000256" key="6">
    <source>
        <dbReference type="SAM" id="Phobius"/>
    </source>
</evidence>
<dbReference type="GO" id="GO:0016020">
    <property type="term" value="C:membrane"/>
    <property type="evidence" value="ECO:0007669"/>
    <property type="project" value="UniProtKB-SubCell"/>
</dbReference>
<dbReference type="STRING" id="1817864.A2Z21_00125"/>
<dbReference type="Proteomes" id="UP000179157">
    <property type="component" value="Unassembled WGS sequence"/>
</dbReference>
<dbReference type="PRINTS" id="PR01434">
    <property type="entry name" value="NADHDHGNASE5"/>
</dbReference>
<feature type="transmembrane region" description="Helical" evidence="6">
    <location>
        <begin position="616"/>
        <end position="633"/>
    </location>
</feature>
<feature type="transmembrane region" description="Helical" evidence="6">
    <location>
        <begin position="281"/>
        <end position="302"/>
    </location>
</feature>
<keyword evidence="4 6" id="KW-0472">Membrane</keyword>
<evidence type="ECO:0000256" key="5">
    <source>
        <dbReference type="RuleBase" id="RU000320"/>
    </source>
</evidence>
<accession>A0A1F5UPI5</accession>
<dbReference type="NCBIfam" id="TIGR01974">
    <property type="entry name" value="NDH_I_L"/>
    <property type="match status" value="1"/>
</dbReference>
<comment type="caution">
    <text evidence="9">The sequence shown here is derived from an EMBL/GenBank/DDBJ whole genome shotgun (WGS) entry which is preliminary data.</text>
</comment>
<dbReference type="NCBIfam" id="NF005141">
    <property type="entry name" value="PRK06590.1"/>
    <property type="match status" value="1"/>
</dbReference>
<gene>
    <name evidence="9" type="ORF">A2Z21_00125</name>
</gene>
<evidence type="ECO:0000256" key="1">
    <source>
        <dbReference type="ARBA" id="ARBA00004127"/>
    </source>
</evidence>
<evidence type="ECO:0000256" key="3">
    <source>
        <dbReference type="ARBA" id="ARBA00022989"/>
    </source>
</evidence>
<organism evidence="9 10">
    <name type="scientific">Fraserbacteria sp. (strain RBG_16_55_9)</name>
    <dbReference type="NCBI Taxonomy" id="1817864"/>
    <lineage>
        <taxon>Bacteria</taxon>
        <taxon>Candidatus Fraseribacteriota</taxon>
    </lineage>
</organism>
<evidence type="ECO:0000313" key="9">
    <source>
        <dbReference type="EMBL" id="OGF53045.1"/>
    </source>
</evidence>
<evidence type="ECO:0000259" key="7">
    <source>
        <dbReference type="Pfam" id="PF00361"/>
    </source>
</evidence>
<feature type="transmembrane region" description="Helical" evidence="6">
    <location>
        <begin position="457"/>
        <end position="480"/>
    </location>
</feature>
<dbReference type="GO" id="GO:0042773">
    <property type="term" value="P:ATP synthesis coupled electron transport"/>
    <property type="evidence" value="ECO:0007669"/>
    <property type="project" value="InterPro"/>
</dbReference>
<dbReference type="PANTHER" id="PTHR42829:SF2">
    <property type="entry name" value="NADH-UBIQUINONE OXIDOREDUCTASE CHAIN 5"/>
    <property type="match status" value="1"/>
</dbReference>
<feature type="transmembrane region" description="Helical" evidence="6">
    <location>
        <begin position="414"/>
        <end position="436"/>
    </location>
</feature>
<feature type="transmembrane region" description="Helical" evidence="6">
    <location>
        <begin position="379"/>
        <end position="399"/>
    </location>
</feature>
<feature type="transmembrane region" description="Helical" evidence="6">
    <location>
        <begin position="309"/>
        <end position="335"/>
    </location>
</feature>
<dbReference type="PRINTS" id="PR01435">
    <property type="entry name" value="NPOXDRDTASE5"/>
</dbReference>
<dbReference type="InterPro" id="IPR003945">
    <property type="entry name" value="NU5C-like"/>
</dbReference>
<name>A0A1F5UPI5_FRAXR</name>
<evidence type="ECO:0000256" key="4">
    <source>
        <dbReference type="ARBA" id="ARBA00023136"/>
    </source>
</evidence>
<dbReference type="Pfam" id="PF00361">
    <property type="entry name" value="Proton_antipo_M"/>
    <property type="match status" value="1"/>
</dbReference>
<dbReference type="PANTHER" id="PTHR42829">
    <property type="entry name" value="NADH-UBIQUINONE OXIDOREDUCTASE CHAIN 5"/>
    <property type="match status" value="1"/>
</dbReference>
<evidence type="ECO:0000259" key="8">
    <source>
        <dbReference type="Pfam" id="PF00662"/>
    </source>
</evidence>
<feature type="transmembrane region" description="Helical" evidence="6">
    <location>
        <begin position="181"/>
        <end position="200"/>
    </location>
</feature>
<dbReference type="Gene3D" id="1.20.5.2700">
    <property type="match status" value="1"/>
</dbReference>
<feature type="transmembrane region" description="Helical" evidence="6">
    <location>
        <begin position="29"/>
        <end position="54"/>
    </location>
</feature>
<dbReference type="GO" id="GO:0008137">
    <property type="term" value="F:NADH dehydrogenase (ubiquinone) activity"/>
    <property type="evidence" value="ECO:0007669"/>
    <property type="project" value="InterPro"/>
</dbReference>
<feature type="transmembrane region" description="Helical" evidence="6">
    <location>
        <begin position="89"/>
        <end position="106"/>
    </location>
</feature>
<feature type="transmembrane region" description="Helical" evidence="6">
    <location>
        <begin position="141"/>
        <end position="160"/>
    </location>
</feature>
<keyword evidence="3 6" id="KW-1133">Transmembrane helix</keyword>
<dbReference type="InterPro" id="IPR001516">
    <property type="entry name" value="Proton_antipo_N"/>
</dbReference>
<evidence type="ECO:0000256" key="2">
    <source>
        <dbReference type="ARBA" id="ARBA00022692"/>
    </source>
</evidence>
<feature type="transmembrane region" description="Helical" evidence="6">
    <location>
        <begin position="253"/>
        <end position="269"/>
    </location>
</feature>
<dbReference type="GO" id="GO:0015990">
    <property type="term" value="P:electron transport coupled proton transport"/>
    <property type="evidence" value="ECO:0007669"/>
    <property type="project" value="TreeGrafter"/>
</dbReference>
<feature type="domain" description="NADH-Ubiquinone oxidoreductase (complex I) chain 5 N-terminal" evidence="8">
    <location>
        <begin position="69"/>
        <end position="119"/>
    </location>
</feature>
<keyword evidence="2 5" id="KW-0812">Transmembrane</keyword>
<feature type="transmembrane region" description="Helical" evidence="6">
    <location>
        <begin position="220"/>
        <end position="241"/>
    </location>
</feature>
<feature type="transmembrane region" description="Helical" evidence="6">
    <location>
        <begin position="118"/>
        <end position="135"/>
    </location>
</feature>